<sequence>MSIHSGGVLSVTLDRRQAQPPWHRQVCTKVQYVSEHKSDLRAMTRDRSCFHRVTTTLCYDLVPPKCLCLIIEAGLQSVLAARVRYNRCLNNKRPYEINTKGRHCYDDFFQTTSSRPEYRDLYHQVRMMTHGHHRSDGEAYQSAPGLSLNRTRRRCDGGVSIQRLVKENTLGVLQHEQRLDLSQSSQEIAKRFVSYSVSTSPGPDNTNQKFTPPTWKERKCRTVQASRQVLQCRARRVVCR</sequence>
<comment type="caution">
    <text evidence="1">The sequence shown here is derived from an EMBL/GenBank/DDBJ whole genome shotgun (WGS) entry which is preliminary data.</text>
</comment>
<evidence type="ECO:0000313" key="1">
    <source>
        <dbReference type="EMBL" id="KAF0043980.1"/>
    </source>
</evidence>
<protein>
    <submittedName>
        <fullName evidence="1">Uncharacterized protein</fullName>
    </submittedName>
</protein>
<organism evidence="1 2">
    <name type="scientific">Scophthalmus maximus</name>
    <name type="common">Turbot</name>
    <name type="synonym">Psetta maxima</name>
    <dbReference type="NCBI Taxonomy" id="52904"/>
    <lineage>
        <taxon>Eukaryota</taxon>
        <taxon>Metazoa</taxon>
        <taxon>Chordata</taxon>
        <taxon>Craniata</taxon>
        <taxon>Vertebrata</taxon>
        <taxon>Euteleostomi</taxon>
        <taxon>Actinopterygii</taxon>
        <taxon>Neopterygii</taxon>
        <taxon>Teleostei</taxon>
        <taxon>Neoteleostei</taxon>
        <taxon>Acanthomorphata</taxon>
        <taxon>Carangaria</taxon>
        <taxon>Pleuronectiformes</taxon>
        <taxon>Pleuronectoidei</taxon>
        <taxon>Scophthalmidae</taxon>
        <taxon>Scophthalmus</taxon>
    </lineage>
</organism>
<evidence type="ECO:0000313" key="2">
    <source>
        <dbReference type="Proteomes" id="UP000438429"/>
    </source>
</evidence>
<proteinExistence type="predicted"/>
<dbReference type="Proteomes" id="UP000438429">
    <property type="component" value="Unassembled WGS sequence"/>
</dbReference>
<accession>A0A6A4TK08</accession>
<gene>
    <name evidence="1" type="ORF">F2P81_003138</name>
</gene>
<reference evidence="1 2" key="1">
    <citation type="submission" date="2019-06" db="EMBL/GenBank/DDBJ databases">
        <title>Draft genomes of female and male turbot (Scophthalmus maximus).</title>
        <authorList>
            <person name="Xu H."/>
            <person name="Xu X.-W."/>
            <person name="Shao C."/>
            <person name="Chen S."/>
        </authorList>
    </citation>
    <scope>NUCLEOTIDE SEQUENCE [LARGE SCALE GENOMIC DNA]</scope>
    <source>
        <strain evidence="1">Ysfricsl-2016a</strain>
        <tissue evidence="1">Blood</tissue>
    </source>
</reference>
<name>A0A6A4TK08_SCOMX</name>
<dbReference type="EMBL" id="VEVO01000003">
    <property type="protein sequence ID" value="KAF0043980.1"/>
    <property type="molecule type" value="Genomic_DNA"/>
</dbReference>
<dbReference type="AlphaFoldDB" id="A0A6A4TK08"/>